<dbReference type="EMBL" id="FPLJ01000078">
    <property type="protein sequence ID" value="SGY98046.1"/>
    <property type="molecule type" value="Genomic_DNA"/>
</dbReference>
<reference evidence="2 4" key="2">
    <citation type="submission" date="2016-11" db="EMBL/GenBank/DDBJ databases">
        <authorList>
            <person name="Klemetsen T."/>
        </authorList>
    </citation>
    <scope>NUCLEOTIDE SEQUENCE [LARGE SCALE GENOMIC DNA]</scope>
    <source>
        <strain evidence="2">MT 2528</strain>
    </source>
</reference>
<accession>A0A090IDJ2</accession>
<evidence type="ECO:0000313" key="3">
    <source>
        <dbReference type="EMBL" id="SGZ11771.1"/>
    </source>
</evidence>
<reference evidence="3 5" key="1">
    <citation type="submission" date="2016-11" db="EMBL/GenBank/DDBJ databases">
        <authorList>
            <person name="Jaros S."/>
            <person name="Januszkiewicz K."/>
            <person name="Wedrychowicz H."/>
        </authorList>
    </citation>
    <scope>NUCLEOTIDE SEQUENCE [LARGE SCALE GENOMIC DNA]</scope>
    <source>
        <strain evidence="3">NVI 5450</strain>
    </source>
</reference>
<keyword evidence="4" id="KW-1185">Reference proteome</keyword>
<feature type="chain" id="PRO_5015029814" evidence="1">
    <location>
        <begin position="21"/>
        <end position="182"/>
    </location>
</feature>
<dbReference type="HOGENOM" id="CLU_1480471_0_0_6"/>
<dbReference type="RefSeq" id="WP_045110593.1">
    <property type="nucleotide sequence ID" value="NZ_CAWQZC010000025.1"/>
</dbReference>
<dbReference type="GeneID" id="61297359"/>
<gene>
    <name evidence="2" type="ORF">MT2528_3542</name>
    <name evidence="3" type="ORF">NVI5450_3739</name>
</gene>
<dbReference type="PATRIC" id="fig|80854.5.peg.2568"/>
<dbReference type="OrthoDB" id="9915330at2"/>
<feature type="signal peptide" evidence="1">
    <location>
        <begin position="1"/>
        <end position="20"/>
    </location>
</feature>
<protein>
    <submittedName>
        <fullName evidence="3">Uncharacterized protein</fullName>
    </submittedName>
</protein>
<organism evidence="3 5">
    <name type="scientific">Moritella viscosa</name>
    <dbReference type="NCBI Taxonomy" id="80854"/>
    <lineage>
        <taxon>Bacteria</taxon>
        <taxon>Pseudomonadati</taxon>
        <taxon>Pseudomonadota</taxon>
        <taxon>Gammaproteobacteria</taxon>
        <taxon>Alteromonadales</taxon>
        <taxon>Moritellaceae</taxon>
        <taxon>Moritella</taxon>
    </lineage>
</organism>
<dbReference type="EMBL" id="FPLD01000102">
    <property type="protein sequence ID" value="SGZ11771.1"/>
    <property type="molecule type" value="Genomic_DNA"/>
</dbReference>
<sequence length="182" mass="20055">MIKKLSLLCISGFIATSAQAGVDIQCHNTVENLPVSFSINSSTAGYELTATNALATPTHSSYTTSSHVSGIHQATIRLFSGTNNADVEFSLYYPSVHEKIKSRHEGTDEYEYEVASLFNNFTVTPQNPEKVHEVPARTYDTTHYKVKGYNLASARYWDGSQGHSYYGCHIVNSPVTPHTTKS</sequence>
<dbReference type="Proteomes" id="UP000182660">
    <property type="component" value="Unassembled WGS sequence"/>
</dbReference>
<evidence type="ECO:0000256" key="1">
    <source>
        <dbReference type="SAM" id="SignalP"/>
    </source>
</evidence>
<evidence type="ECO:0000313" key="4">
    <source>
        <dbReference type="Proteomes" id="UP000182660"/>
    </source>
</evidence>
<keyword evidence="1" id="KW-0732">Signal</keyword>
<dbReference type="Proteomes" id="UP000183794">
    <property type="component" value="Unassembled WGS sequence"/>
</dbReference>
<name>A0A090IDJ2_9GAMM</name>
<evidence type="ECO:0000313" key="2">
    <source>
        <dbReference type="EMBL" id="SGY98046.1"/>
    </source>
</evidence>
<dbReference type="AlphaFoldDB" id="A0A090IDJ2"/>
<proteinExistence type="predicted"/>
<dbReference type="KEGG" id="mvs:MVIS_2411"/>
<evidence type="ECO:0000313" key="5">
    <source>
        <dbReference type="Proteomes" id="UP000183794"/>
    </source>
</evidence>